<feature type="region of interest" description="Disordered" evidence="1">
    <location>
        <begin position="256"/>
        <end position="275"/>
    </location>
</feature>
<feature type="transmembrane region" description="Helical" evidence="2">
    <location>
        <begin position="356"/>
        <end position="374"/>
    </location>
</feature>
<protein>
    <recommendedName>
        <fullName evidence="5">TspB protein</fullName>
    </recommendedName>
</protein>
<keyword evidence="4" id="KW-1185">Reference proteome</keyword>
<evidence type="ECO:0000256" key="1">
    <source>
        <dbReference type="SAM" id="MobiDB-lite"/>
    </source>
</evidence>
<feature type="compositionally biased region" description="Polar residues" evidence="1">
    <location>
        <begin position="147"/>
        <end position="161"/>
    </location>
</feature>
<gene>
    <name evidence="3" type="ORF">CWI70_12360</name>
</gene>
<keyword evidence="2" id="KW-0472">Membrane</keyword>
<dbReference type="NCBIfam" id="NF041109">
    <property type="entry name" value="VF_TspB_C_term"/>
    <property type="match status" value="1"/>
</dbReference>
<dbReference type="AlphaFoldDB" id="A0A432XSI0"/>
<reference evidence="4" key="1">
    <citation type="journal article" date="2018" name="Front. Microbiol.">
        <title>Genome-Based Analysis Reveals the Taxonomy and Diversity of the Family Idiomarinaceae.</title>
        <authorList>
            <person name="Liu Y."/>
            <person name="Lai Q."/>
            <person name="Shao Z."/>
        </authorList>
    </citation>
    <scope>NUCLEOTIDE SEQUENCE [LARGE SCALE GENOMIC DNA]</scope>
    <source>
        <strain evidence="4">PO-M2</strain>
    </source>
</reference>
<evidence type="ECO:0000256" key="2">
    <source>
        <dbReference type="SAM" id="Phobius"/>
    </source>
</evidence>
<organism evidence="3 4">
    <name type="scientific">Pseudidiomarina homiensis</name>
    <dbReference type="NCBI Taxonomy" id="364198"/>
    <lineage>
        <taxon>Bacteria</taxon>
        <taxon>Pseudomonadati</taxon>
        <taxon>Pseudomonadota</taxon>
        <taxon>Gammaproteobacteria</taxon>
        <taxon>Alteromonadales</taxon>
        <taxon>Idiomarinaceae</taxon>
        <taxon>Pseudidiomarina</taxon>
    </lineage>
</organism>
<sequence>MERYRSAMEGDYWRWDVTAGPTVCSNYPTPAVTQSHDVYSLPSGDFHGTNSRTALLLNPFTDYKCPETHPIDNGDGTCSIDSAHEEFCQGHSAAGTSFQDTEDAVSCVTVLDDNPNNYSCVFERDDLGISFGGEEPTFTWTATGETCTGSIGSPMPDNTGSDPLDPSTPIDGGDLGGGSAPGTDPTAPANDEGSSYLGQKFAFETRTQTGELLDGMAEAVNQRNLNHDKNSKFVVEGLSDLAKVNAQIGADIERAVRSSGGSGGGTGSGDPAGWANEEDVSIDALDCVPDPVTGACSNWSPLSDQELPEKIVNLDNEIAQFDEYSVTATCPETLPISLTFGELDFNSKPVCDTLGGVRYILLAIAYFIVARVVVRSIS</sequence>
<feature type="region of interest" description="Disordered" evidence="1">
    <location>
        <begin position="147"/>
        <end position="195"/>
    </location>
</feature>
<evidence type="ECO:0000313" key="3">
    <source>
        <dbReference type="EMBL" id="RUO51650.1"/>
    </source>
</evidence>
<evidence type="ECO:0000313" key="4">
    <source>
        <dbReference type="Proteomes" id="UP000287649"/>
    </source>
</evidence>
<dbReference type="Proteomes" id="UP000287649">
    <property type="component" value="Unassembled WGS sequence"/>
</dbReference>
<comment type="caution">
    <text evidence="3">The sequence shown here is derived from an EMBL/GenBank/DDBJ whole genome shotgun (WGS) entry which is preliminary data.</text>
</comment>
<evidence type="ECO:0008006" key="5">
    <source>
        <dbReference type="Google" id="ProtNLM"/>
    </source>
</evidence>
<keyword evidence="2" id="KW-1133">Transmembrane helix</keyword>
<dbReference type="EMBL" id="PIPX01000005">
    <property type="protein sequence ID" value="RUO51650.1"/>
    <property type="molecule type" value="Genomic_DNA"/>
</dbReference>
<proteinExistence type="predicted"/>
<name>A0A432XSI0_9GAMM</name>
<feature type="compositionally biased region" description="Gly residues" evidence="1">
    <location>
        <begin position="260"/>
        <end position="270"/>
    </location>
</feature>
<accession>A0A432XSI0</accession>
<keyword evidence="2" id="KW-0812">Transmembrane</keyword>